<feature type="region of interest" description="Disordered" evidence="1">
    <location>
        <begin position="139"/>
        <end position="176"/>
    </location>
</feature>
<reference evidence="2" key="1">
    <citation type="submission" date="2023-06" db="EMBL/GenBank/DDBJ databases">
        <title>Genome-scale phylogeny and comparative genomics of the fungal order Sordariales.</title>
        <authorList>
            <consortium name="Lawrence Berkeley National Laboratory"/>
            <person name="Hensen N."/>
            <person name="Bonometti L."/>
            <person name="Westerberg I."/>
            <person name="Brannstrom I.O."/>
            <person name="Guillou S."/>
            <person name="Cros-Aarteil S."/>
            <person name="Calhoun S."/>
            <person name="Haridas S."/>
            <person name="Kuo A."/>
            <person name="Mondo S."/>
            <person name="Pangilinan J."/>
            <person name="Riley R."/>
            <person name="Labutti K."/>
            <person name="Andreopoulos B."/>
            <person name="Lipzen A."/>
            <person name="Chen C."/>
            <person name="Yanf M."/>
            <person name="Daum C."/>
            <person name="Ng V."/>
            <person name="Clum A."/>
            <person name="Steindorff A."/>
            <person name="Ohm R."/>
            <person name="Martin F."/>
            <person name="Silar P."/>
            <person name="Natvig D."/>
            <person name="Lalanne C."/>
            <person name="Gautier V."/>
            <person name="Ament-Velasquez S.L."/>
            <person name="Kruys A."/>
            <person name="Hutchinson M.I."/>
            <person name="Powell A.J."/>
            <person name="Barry K."/>
            <person name="Miller A.N."/>
            <person name="Grigoriev I.V."/>
            <person name="Debuchy R."/>
            <person name="Gladieux P."/>
            <person name="Thoren M.H."/>
            <person name="Johannesson H."/>
        </authorList>
    </citation>
    <scope>NUCLEOTIDE SEQUENCE</scope>
    <source>
        <strain evidence="2">CBS 606.72</strain>
    </source>
</reference>
<feature type="region of interest" description="Disordered" evidence="1">
    <location>
        <begin position="269"/>
        <end position="289"/>
    </location>
</feature>
<evidence type="ECO:0000256" key="1">
    <source>
        <dbReference type="SAM" id="MobiDB-lite"/>
    </source>
</evidence>
<feature type="compositionally biased region" description="Polar residues" evidence="1">
    <location>
        <begin position="271"/>
        <end position="287"/>
    </location>
</feature>
<accession>A0AA40C6K9</accession>
<evidence type="ECO:0000313" key="3">
    <source>
        <dbReference type="Proteomes" id="UP001175000"/>
    </source>
</evidence>
<proteinExistence type="predicted"/>
<name>A0AA40C6K9_9PEZI</name>
<dbReference type="EMBL" id="JAULSU010000002">
    <property type="protein sequence ID" value="KAK0627052.1"/>
    <property type="molecule type" value="Genomic_DNA"/>
</dbReference>
<evidence type="ECO:0000313" key="2">
    <source>
        <dbReference type="EMBL" id="KAK0627052.1"/>
    </source>
</evidence>
<protein>
    <submittedName>
        <fullName evidence="2">Uncharacterized protein</fullName>
    </submittedName>
</protein>
<keyword evidence="3" id="KW-1185">Reference proteome</keyword>
<gene>
    <name evidence="2" type="ORF">B0T14DRAFT_493269</name>
</gene>
<feature type="region of interest" description="Disordered" evidence="1">
    <location>
        <begin position="89"/>
        <end position="109"/>
    </location>
</feature>
<dbReference type="Proteomes" id="UP001175000">
    <property type="component" value="Unassembled WGS sequence"/>
</dbReference>
<comment type="caution">
    <text evidence="2">The sequence shown here is derived from an EMBL/GenBank/DDBJ whole genome shotgun (WGS) entry which is preliminary data.</text>
</comment>
<dbReference type="AlphaFoldDB" id="A0AA40C6K9"/>
<organism evidence="2 3">
    <name type="scientific">Immersiella caudata</name>
    <dbReference type="NCBI Taxonomy" id="314043"/>
    <lineage>
        <taxon>Eukaryota</taxon>
        <taxon>Fungi</taxon>
        <taxon>Dikarya</taxon>
        <taxon>Ascomycota</taxon>
        <taxon>Pezizomycotina</taxon>
        <taxon>Sordariomycetes</taxon>
        <taxon>Sordariomycetidae</taxon>
        <taxon>Sordariales</taxon>
        <taxon>Lasiosphaeriaceae</taxon>
        <taxon>Immersiella</taxon>
    </lineage>
</organism>
<sequence>MDDDTSNKGQDKTKDKPVETAKETCIQEEKYSFYGRGGQYRTLLPEKTAYKCAATVQSSKELDLVGDGDTPLSPSNQSYGGLQTLGRATEELDPGHNGINDDMSNGKEDGTQALNIYRLTGTTSPPSRSAPALVDNELSPAPLLDVGDSEDFPDWADCRPSQYPEGPLEVQSPEESGFHTEMRLRGLGLPGDPSAWDIGKPRPPSALDLTSYGQWVACESRADSAALPVRAETLSAPSIPSSIRQHPDNTQVDPQLIDPALAQLDLGHNGNDMSNGGQNGNQRSDNIPGTKAYACDIADTRQGDLARHEKTHTATKSAHLDYGVIAKEAEDWSKIQKRHYDWQTTNLSVR</sequence>
<feature type="region of interest" description="Disordered" evidence="1">
    <location>
        <begin position="1"/>
        <end position="21"/>
    </location>
</feature>